<protein>
    <submittedName>
        <fullName evidence="3">Putative tol protein</fullName>
    </submittedName>
</protein>
<dbReference type="OMA" id="VETICFR"/>
<evidence type="ECO:0000259" key="2">
    <source>
        <dbReference type="Pfam" id="PF06985"/>
    </source>
</evidence>
<dbReference type="Pfam" id="PF06985">
    <property type="entry name" value="HET"/>
    <property type="match status" value="1"/>
</dbReference>
<dbReference type="InterPro" id="IPR010730">
    <property type="entry name" value="HET"/>
</dbReference>
<dbReference type="STRING" id="77044.A0A1S7URV5"/>
<name>A0A1S7URV5_ROSNE</name>
<evidence type="ECO:0000313" key="4">
    <source>
        <dbReference type="Proteomes" id="UP000054516"/>
    </source>
</evidence>
<dbReference type="AlphaFoldDB" id="A0A1S7URV5"/>
<feature type="domain" description="Heterokaryon incompatibility" evidence="2">
    <location>
        <begin position="169"/>
        <end position="318"/>
    </location>
</feature>
<feature type="region of interest" description="Disordered" evidence="1">
    <location>
        <begin position="342"/>
        <end position="376"/>
    </location>
</feature>
<proteinExistence type="predicted"/>
<dbReference type="Proteomes" id="UP000054516">
    <property type="component" value="Unassembled WGS sequence"/>
</dbReference>
<reference evidence="3" key="1">
    <citation type="submission" date="2016-03" db="EMBL/GenBank/DDBJ databases">
        <title>Draft genome sequence of Rosellinia necatrix.</title>
        <authorList>
            <person name="Kanematsu S."/>
        </authorList>
    </citation>
    <scope>NUCLEOTIDE SEQUENCE [LARGE SCALE GENOMIC DNA]</scope>
    <source>
        <strain evidence="3">W97</strain>
    </source>
</reference>
<dbReference type="OrthoDB" id="3486565at2759"/>
<organism evidence="3">
    <name type="scientific">Rosellinia necatrix</name>
    <name type="common">White root-rot fungus</name>
    <dbReference type="NCBI Taxonomy" id="77044"/>
    <lineage>
        <taxon>Eukaryota</taxon>
        <taxon>Fungi</taxon>
        <taxon>Dikarya</taxon>
        <taxon>Ascomycota</taxon>
        <taxon>Pezizomycotina</taxon>
        <taxon>Sordariomycetes</taxon>
        <taxon>Xylariomycetidae</taxon>
        <taxon>Xylariales</taxon>
        <taxon>Xylariaceae</taxon>
        <taxon>Rosellinia</taxon>
    </lineage>
</organism>
<dbReference type="PANTHER" id="PTHR33112:SF13">
    <property type="entry name" value="HETEROKARYON INCOMPATIBILITY DOMAIN-CONTAINING PROTEIN"/>
    <property type="match status" value="1"/>
</dbReference>
<keyword evidence="4" id="KW-1185">Reference proteome</keyword>
<sequence>MAATDPPIPAIKPTDPVCFYCSRQKDAVDPWEFQILDIGRLKSGADLNCATCDLRYRAVSCYHSEPEQRVIFQSDPKRLTFDRRQFFEVFRLAESDPRAFPTIQTGYALSRSTASAETLAKVKSWIGDCKGTHESCRARDCGEGYMPKRIIHLSNGNIALMEGVKPHTYACLSHCWGPSQSLLKTLSTTIDDLKKNVPWISLSKTFQDAIDICRRLDIQYIWIDSLCIIQDSDEDWAEESAKMADIYANAFLTIAATKSKDGAGGCYSDRDARYVDCGTVVEGSVYIRGQIPRFGGPAGSKAGEEGWPLLLRGWVYQEMSLSARVLHFGRQEVVWQCRTHRRSESGSNDSDYAKITFGDGHAPPEGRHNDAWDEGSPNDRPWYDAVNDYSGLALSFDKDKLPALAAISQGEANNRSADDRFLAGLWNNSFLLDMLWEVYPQNSANGPVKKPANNSAPSWSWASVKSRVKWFMFKNYMSPHYPLDCTKLEAVYVEPIGSPYLGRYSRCELIFRGPLISTTSAALEGSIFMSNAEKENRGHESGEVMAVHQFTPDYTFDLNGSVYGPATSSNFILPLMLQHGGNNLVVGIVIRPTGDSIDAYERVGLAILVYVKRGPPIDIRPDTCQEWDYHPWRPITRQWINSYLSSLPKMNIILR</sequence>
<dbReference type="EMBL" id="DF977456">
    <property type="protein sequence ID" value="GAP84622.1"/>
    <property type="molecule type" value="Genomic_DNA"/>
</dbReference>
<gene>
    <name evidence="3" type="ORF">SAMD00023353_1101520</name>
</gene>
<accession>A0A1S7URV5</accession>
<dbReference type="PANTHER" id="PTHR33112">
    <property type="entry name" value="DOMAIN PROTEIN, PUTATIVE-RELATED"/>
    <property type="match status" value="1"/>
</dbReference>
<evidence type="ECO:0000256" key="1">
    <source>
        <dbReference type="SAM" id="MobiDB-lite"/>
    </source>
</evidence>
<evidence type="ECO:0000313" key="3">
    <source>
        <dbReference type="EMBL" id="GAP84622.1"/>
    </source>
</evidence>
<feature type="compositionally biased region" description="Basic and acidic residues" evidence="1">
    <location>
        <begin position="362"/>
        <end position="371"/>
    </location>
</feature>